<protein>
    <recommendedName>
        <fullName evidence="6">Major facilitator superfamily (MFS) profile domain-containing protein</fullName>
    </recommendedName>
</protein>
<proteinExistence type="inferred from homology"/>
<evidence type="ECO:0000256" key="1">
    <source>
        <dbReference type="ARBA" id="ARBA00004141"/>
    </source>
</evidence>
<feature type="transmembrane region" description="Helical" evidence="3">
    <location>
        <begin position="377"/>
        <end position="397"/>
    </location>
</feature>
<keyword evidence="3" id="KW-0812">Transmembrane</keyword>
<sequence length="451" mass="48507">MEPSSSEVHYLKSFGSQRETCDEPQHNTQSLPPVGGGRQAWSFLFACFLLEALIWVGFPNSYGVFQVYYSNDALFADDKTGVAAIGTTQIGLLYLALPIVAIVMRQWPKSRRPGMILGACVNVISLLAASFCNSAAGLIVTQGVLYSLSGLCVYFPSAYYIDEWFVRKKGLAYGIMWAGAGSAGVGVPFLLSWLLSRYGFRTTLRVWCVVLTVGLALCLLFVKPRIPISAASANHAPRLSFLGYGFFWLFEAGVILQSFVYFLPTLWLPSFAKDIGLPAFSGNLSLALLSVGNVLGAVFHGFLIDRLHISTVLIICAIGQMIAIFVFWGIATSQATLYVFAIMWGFFGCGFSASWAGYEPAIQKSRRDPNTSVDMTLVMAFAAAGRGPGAIISGPLSEVLLNAGWKSHASLAYGTQYGVLIVFGGIFAGLSGIGGLGKALGRPIHVDRPTS</sequence>
<dbReference type="PANTHER" id="PTHR11360:SF287">
    <property type="entry name" value="MFS MONOCARBOXYLATE TRANSPORTER"/>
    <property type="match status" value="1"/>
</dbReference>
<accession>A0A6A6CGS5</accession>
<feature type="transmembrane region" description="Helical" evidence="3">
    <location>
        <begin position="284"/>
        <end position="304"/>
    </location>
</feature>
<dbReference type="Proteomes" id="UP000799537">
    <property type="component" value="Unassembled WGS sequence"/>
</dbReference>
<feature type="transmembrane region" description="Helical" evidence="3">
    <location>
        <begin position="144"/>
        <end position="161"/>
    </location>
</feature>
<feature type="transmembrane region" description="Helical" evidence="3">
    <location>
        <begin position="337"/>
        <end position="356"/>
    </location>
</feature>
<keyword evidence="5" id="KW-1185">Reference proteome</keyword>
<feature type="transmembrane region" description="Helical" evidence="3">
    <location>
        <begin position="173"/>
        <end position="196"/>
    </location>
</feature>
<dbReference type="Pfam" id="PF07690">
    <property type="entry name" value="MFS_1"/>
    <property type="match status" value="1"/>
</dbReference>
<dbReference type="GO" id="GO:0016020">
    <property type="term" value="C:membrane"/>
    <property type="evidence" value="ECO:0007669"/>
    <property type="project" value="UniProtKB-SubCell"/>
</dbReference>
<evidence type="ECO:0000313" key="4">
    <source>
        <dbReference type="EMBL" id="KAF2165853.1"/>
    </source>
</evidence>
<dbReference type="GeneID" id="54563892"/>
<dbReference type="GO" id="GO:0022857">
    <property type="term" value="F:transmembrane transporter activity"/>
    <property type="evidence" value="ECO:0007669"/>
    <property type="project" value="InterPro"/>
</dbReference>
<feature type="transmembrane region" description="Helical" evidence="3">
    <location>
        <begin position="242"/>
        <end position="264"/>
    </location>
</feature>
<feature type="transmembrane region" description="Helical" evidence="3">
    <location>
        <begin position="417"/>
        <end position="436"/>
    </location>
</feature>
<evidence type="ECO:0000256" key="3">
    <source>
        <dbReference type="SAM" id="Phobius"/>
    </source>
</evidence>
<evidence type="ECO:0000313" key="5">
    <source>
        <dbReference type="Proteomes" id="UP000799537"/>
    </source>
</evidence>
<keyword evidence="3" id="KW-1133">Transmembrane helix</keyword>
<dbReference type="InterPro" id="IPR011701">
    <property type="entry name" value="MFS"/>
</dbReference>
<reference evidence="4" key="1">
    <citation type="journal article" date="2020" name="Stud. Mycol.">
        <title>101 Dothideomycetes genomes: a test case for predicting lifestyles and emergence of pathogens.</title>
        <authorList>
            <person name="Haridas S."/>
            <person name="Albert R."/>
            <person name="Binder M."/>
            <person name="Bloem J."/>
            <person name="Labutti K."/>
            <person name="Salamov A."/>
            <person name="Andreopoulos B."/>
            <person name="Baker S."/>
            <person name="Barry K."/>
            <person name="Bills G."/>
            <person name="Bluhm B."/>
            <person name="Cannon C."/>
            <person name="Castanera R."/>
            <person name="Culley D."/>
            <person name="Daum C."/>
            <person name="Ezra D."/>
            <person name="Gonzalez J."/>
            <person name="Henrissat B."/>
            <person name="Kuo A."/>
            <person name="Liang C."/>
            <person name="Lipzen A."/>
            <person name="Lutzoni F."/>
            <person name="Magnuson J."/>
            <person name="Mondo S."/>
            <person name="Nolan M."/>
            <person name="Ohm R."/>
            <person name="Pangilinan J."/>
            <person name="Park H.-J."/>
            <person name="Ramirez L."/>
            <person name="Alfaro M."/>
            <person name="Sun H."/>
            <person name="Tritt A."/>
            <person name="Yoshinaga Y."/>
            <person name="Zwiers L.-H."/>
            <person name="Turgeon B."/>
            <person name="Goodwin S."/>
            <person name="Spatafora J."/>
            <person name="Crous P."/>
            <person name="Grigoriev I."/>
        </authorList>
    </citation>
    <scope>NUCLEOTIDE SEQUENCE</scope>
    <source>
        <strain evidence="4">ATCC 36951</strain>
    </source>
</reference>
<evidence type="ECO:0008006" key="6">
    <source>
        <dbReference type="Google" id="ProtNLM"/>
    </source>
</evidence>
<feature type="transmembrane region" description="Helical" evidence="3">
    <location>
        <begin position="116"/>
        <end position="138"/>
    </location>
</feature>
<feature type="transmembrane region" description="Helical" evidence="3">
    <location>
        <begin position="40"/>
        <end position="62"/>
    </location>
</feature>
<keyword evidence="3" id="KW-0472">Membrane</keyword>
<name>A0A6A6CGS5_ZASCE</name>
<evidence type="ECO:0000256" key="2">
    <source>
        <dbReference type="ARBA" id="ARBA00006727"/>
    </source>
</evidence>
<dbReference type="InterPro" id="IPR036259">
    <property type="entry name" value="MFS_trans_sf"/>
</dbReference>
<comment type="similarity">
    <text evidence="2">Belongs to the major facilitator superfamily. Monocarboxylate porter (TC 2.A.1.13) family.</text>
</comment>
<dbReference type="Gene3D" id="1.20.1250.20">
    <property type="entry name" value="MFS general substrate transporter like domains"/>
    <property type="match status" value="2"/>
</dbReference>
<feature type="transmembrane region" description="Helical" evidence="3">
    <location>
        <begin position="202"/>
        <end position="222"/>
    </location>
</feature>
<dbReference type="AlphaFoldDB" id="A0A6A6CGS5"/>
<dbReference type="InterPro" id="IPR050327">
    <property type="entry name" value="Proton-linked_MCT"/>
</dbReference>
<gene>
    <name evidence="4" type="ORF">M409DRAFT_36810</name>
</gene>
<dbReference type="SUPFAM" id="SSF103473">
    <property type="entry name" value="MFS general substrate transporter"/>
    <property type="match status" value="1"/>
</dbReference>
<dbReference type="RefSeq" id="XP_033666742.1">
    <property type="nucleotide sequence ID" value="XM_033810620.1"/>
</dbReference>
<feature type="transmembrane region" description="Helical" evidence="3">
    <location>
        <begin position="82"/>
        <end position="104"/>
    </location>
</feature>
<dbReference type="EMBL" id="ML993598">
    <property type="protein sequence ID" value="KAF2165853.1"/>
    <property type="molecule type" value="Genomic_DNA"/>
</dbReference>
<comment type="subcellular location">
    <subcellularLocation>
        <location evidence="1">Membrane</location>
        <topology evidence="1">Multi-pass membrane protein</topology>
    </subcellularLocation>
</comment>
<dbReference type="OrthoDB" id="2213137at2759"/>
<organism evidence="4 5">
    <name type="scientific">Zasmidium cellare ATCC 36951</name>
    <dbReference type="NCBI Taxonomy" id="1080233"/>
    <lineage>
        <taxon>Eukaryota</taxon>
        <taxon>Fungi</taxon>
        <taxon>Dikarya</taxon>
        <taxon>Ascomycota</taxon>
        <taxon>Pezizomycotina</taxon>
        <taxon>Dothideomycetes</taxon>
        <taxon>Dothideomycetidae</taxon>
        <taxon>Mycosphaerellales</taxon>
        <taxon>Mycosphaerellaceae</taxon>
        <taxon>Zasmidium</taxon>
    </lineage>
</organism>
<dbReference type="PANTHER" id="PTHR11360">
    <property type="entry name" value="MONOCARBOXYLATE TRANSPORTER"/>
    <property type="match status" value="1"/>
</dbReference>
<feature type="transmembrane region" description="Helical" evidence="3">
    <location>
        <begin position="311"/>
        <end position="331"/>
    </location>
</feature>